<feature type="domain" description="Malic enzyme N-terminal" evidence="6">
    <location>
        <begin position="51"/>
        <end position="232"/>
    </location>
</feature>
<dbReference type="Gene3D" id="3.40.50.720">
    <property type="entry name" value="NAD(P)-binding Rossmann-like Domain"/>
    <property type="match status" value="3"/>
</dbReference>
<reference evidence="7 8" key="1">
    <citation type="submission" date="2024-09" db="EMBL/GenBank/DDBJ databases">
        <title>Chromosome-scale assembly of Riccia sorocarpa.</title>
        <authorList>
            <person name="Paukszto L."/>
        </authorList>
    </citation>
    <scope>NUCLEOTIDE SEQUENCE [LARGE SCALE GENOMIC DNA]</scope>
    <source>
        <strain evidence="7">LP-2024</strain>
        <tissue evidence="7">Aerial parts of the thallus</tissue>
    </source>
</reference>
<comment type="caution">
    <text evidence="7">The sequence shown here is derived from an EMBL/GenBank/DDBJ whole genome shotgun (WGS) entry which is preliminary data.</text>
</comment>
<feature type="domain" description="Malic enzyme N-terminal" evidence="6">
    <location>
        <begin position="480"/>
        <end position="660"/>
    </location>
</feature>
<evidence type="ECO:0000259" key="5">
    <source>
        <dbReference type="SMART" id="SM00919"/>
    </source>
</evidence>
<protein>
    <recommendedName>
        <fullName evidence="4">Malic enzyme</fullName>
    </recommendedName>
</protein>
<keyword evidence="8" id="KW-1185">Reference proteome</keyword>
<keyword evidence="3 4" id="KW-0479">Metal-binding</keyword>
<dbReference type="SUPFAM" id="SSF51735">
    <property type="entry name" value="NAD(P)-binding Rossmann-fold domains"/>
    <property type="match status" value="2"/>
</dbReference>
<dbReference type="InterPro" id="IPR012302">
    <property type="entry name" value="Malic_NAD-bd"/>
</dbReference>
<dbReference type="SMART" id="SM00919">
    <property type="entry name" value="Malic_M"/>
    <property type="match status" value="2"/>
</dbReference>
<keyword evidence="4" id="KW-0560">Oxidoreductase</keyword>
<dbReference type="EMBL" id="JBJQOH010000007">
    <property type="protein sequence ID" value="KAL3679577.1"/>
    <property type="molecule type" value="Genomic_DNA"/>
</dbReference>
<dbReference type="NCBIfam" id="NF010052">
    <property type="entry name" value="PRK13529.1"/>
    <property type="match status" value="2"/>
</dbReference>
<organism evidence="7 8">
    <name type="scientific">Riccia sorocarpa</name>
    <dbReference type="NCBI Taxonomy" id="122646"/>
    <lineage>
        <taxon>Eukaryota</taxon>
        <taxon>Viridiplantae</taxon>
        <taxon>Streptophyta</taxon>
        <taxon>Embryophyta</taxon>
        <taxon>Marchantiophyta</taxon>
        <taxon>Marchantiopsida</taxon>
        <taxon>Marchantiidae</taxon>
        <taxon>Marchantiales</taxon>
        <taxon>Ricciaceae</taxon>
        <taxon>Riccia</taxon>
    </lineage>
</organism>
<evidence type="ECO:0000313" key="7">
    <source>
        <dbReference type="EMBL" id="KAL3679577.1"/>
    </source>
</evidence>
<evidence type="ECO:0000259" key="6">
    <source>
        <dbReference type="SMART" id="SM01274"/>
    </source>
</evidence>
<dbReference type="PANTHER" id="PTHR23406">
    <property type="entry name" value="MALIC ENZYME-RELATED"/>
    <property type="match status" value="1"/>
</dbReference>
<name>A0ABD3GK43_9MARC</name>
<proteinExistence type="inferred from homology"/>
<dbReference type="SUPFAM" id="SSF53223">
    <property type="entry name" value="Aminoacid dehydrogenase-like, N-terminal domain"/>
    <property type="match status" value="2"/>
</dbReference>
<dbReference type="GO" id="GO:0046872">
    <property type="term" value="F:metal ion binding"/>
    <property type="evidence" value="ECO:0007669"/>
    <property type="project" value="UniProtKB-KW"/>
</dbReference>
<dbReference type="Pfam" id="PF03949">
    <property type="entry name" value="Malic_M"/>
    <property type="match status" value="3"/>
</dbReference>
<evidence type="ECO:0000256" key="3">
    <source>
        <dbReference type="ARBA" id="ARBA00022723"/>
    </source>
</evidence>
<evidence type="ECO:0000313" key="8">
    <source>
        <dbReference type="Proteomes" id="UP001633002"/>
    </source>
</evidence>
<dbReference type="InterPro" id="IPR012301">
    <property type="entry name" value="Malic_N_dom"/>
</dbReference>
<gene>
    <name evidence="7" type="ORF">R1sor_022533</name>
</gene>
<dbReference type="GO" id="GO:0016491">
    <property type="term" value="F:oxidoreductase activity"/>
    <property type="evidence" value="ECO:0007669"/>
    <property type="project" value="UniProtKB-KW"/>
</dbReference>
<evidence type="ECO:0000256" key="2">
    <source>
        <dbReference type="ARBA" id="ARBA00008785"/>
    </source>
</evidence>
<dbReference type="InterPro" id="IPR037062">
    <property type="entry name" value="Malic_N_dom_sf"/>
</dbReference>
<dbReference type="PANTHER" id="PTHR23406:SF68">
    <property type="entry name" value="MALIC ENZYME"/>
    <property type="match status" value="1"/>
</dbReference>
<evidence type="ECO:0000256" key="1">
    <source>
        <dbReference type="ARBA" id="ARBA00001936"/>
    </source>
</evidence>
<dbReference type="InterPro" id="IPR046346">
    <property type="entry name" value="Aminoacid_DH-like_N_sf"/>
</dbReference>
<dbReference type="SMART" id="SM01274">
    <property type="entry name" value="malic"/>
    <property type="match status" value="2"/>
</dbReference>
<dbReference type="Proteomes" id="UP001633002">
    <property type="component" value="Unassembled WGS sequence"/>
</dbReference>
<sequence>MVTTVARQRRNALMEESRFTMMTILAENAAMETVRSIEKELDKYMYMRQLHHENPNLYFKLLINNAQELLPVVYAPTVGQVYLDYSKLPIHIHGLVIRPEHRGNIYKRLKKWSGRHRVRVVVVTDGERVLGLGDLGFNGMAVAESKILLYTVMAGVNPTVCMPCCLDVGTNNETLLADPTYKGIRQKRLEGPEYDDLVDEFMNAVKSLHDHTLLQFEDFGNHNAFRLLERYAPLQCSFNDDIQGTACITLAGVFSALRITGKSIQDQRVVVLGAGEAGTGVGQLICRAIRAETGMTMEESLKRCFFLDSKGLICNSRTDLQHHKLPFAHDVPHISTLLEAVTQLKPTILVGASTQGGAFTKEIVEIMITDDVFLQAAKILAGMTPGDLLQDAQLFPTIADMKDLAVHLIAGLAEFMVASGLGRQPAGVTNWPDYIKSKMYQPGVTPALVVEKHHVVTRELYILRQTYTPIQRYLFLRHLQDSQPDIFWNLMINNAEELLPDVYTPTVGDACLNYCSLPINSRGLYIKEQNLGTILKELQNWRHQDIRVVVVTDGERVLGLGDLGAGGMGISEGKIILYTVFGGVHPEHCLPICIDVGTNKESFLQDAEYYGVRYKRLRGEKYDALIDELVQALKKWQPHVLLQFEDFGNTNAFRILDNYCNQICCFNDDIQATACITLAGILNSLRITGKKLEEQRILVFGAGEAGTGIGKIVSLAVVEQCGLTYEEALKFCYLVDSHGLVCKSRSQLAPHKLPFAHDIVHQPDLLSSVISVRPTVLIGASAVVGAFSKEVLVAMSECNDRPVIFPLSNPTSMSECTFEEAYKYTGGTAVFASGSPFPSYVTVEGKTLYPSQVNNAYISFFSHFASSIVIHSLPSAVLKKYVFGPVGMAAVLTKCKMISDHLFLTTAELIAGAVPDARLESGMLFPAFSDMKEVAPHLIAGICEFIMKTGQGTKPSDEFDWLDYVKEQMYNPPDNEVPAFPNPST</sequence>
<dbReference type="GO" id="GO:0006108">
    <property type="term" value="P:malate metabolic process"/>
    <property type="evidence" value="ECO:0007669"/>
    <property type="project" value="UniProtKB-ARBA"/>
</dbReference>
<dbReference type="PRINTS" id="PR00072">
    <property type="entry name" value="MALOXRDTASE"/>
</dbReference>
<feature type="domain" description="Malic enzyme NAD-binding" evidence="5">
    <location>
        <begin position="242"/>
        <end position="417"/>
    </location>
</feature>
<evidence type="ECO:0000256" key="4">
    <source>
        <dbReference type="RuleBase" id="RU003426"/>
    </source>
</evidence>
<comment type="similarity">
    <text evidence="2 4">Belongs to the malic enzymes family.</text>
</comment>
<dbReference type="InterPro" id="IPR001891">
    <property type="entry name" value="Malic_OxRdtase"/>
</dbReference>
<dbReference type="Pfam" id="PF00390">
    <property type="entry name" value="malic"/>
    <property type="match status" value="2"/>
</dbReference>
<dbReference type="PROSITE" id="PS00331">
    <property type="entry name" value="MALIC_ENZYMES"/>
    <property type="match status" value="1"/>
</dbReference>
<dbReference type="InterPro" id="IPR036291">
    <property type="entry name" value="NAD(P)-bd_dom_sf"/>
</dbReference>
<dbReference type="InterPro" id="IPR015884">
    <property type="entry name" value="Malic_enzyme_CS"/>
</dbReference>
<comment type="cofactor">
    <cofactor evidence="1">
        <name>Mn(2+)</name>
        <dbReference type="ChEBI" id="CHEBI:29035"/>
    </cofactor>
</comment>
<feature type="domain" description="Malic enzyme NAD-binding" evidence="5">
    <location>
        <begin position="670"/>
        <end position="947"/>
    </location>
</feature>
<accession>A0ABD3GK43</accession>
<dbReference type="Gene3D" id="3.40.50.10380">
    <property type="entry name" value="Malic enzyme, N-terminal domain"/>
    <property type="match status" value="2"/>
</dbReference>
<dbReference type="AlphaFoldDB" id="A0ABD3GK43"/>